<dbReference type="InterPro" id="IPR005490">
    <property type="entry name" value="LD_TPept_cat_dom"/>
</dbReference>
<dbReference type="KEGG" id="abac:LuPra_04645"/>
<dbReference type="Gene3D" id="2.40.440.10">
    <property type="entry name" value="L,D-transpeptidase catalytic domain-like"/>
    <property type="match status" value="1"/>
</dbReference>
<dbReference type="PATRIC" id="fig|1813736.3.peg.4900"/>
<dbReference type="STRING" id="1855912.LuPra_04645"/>
<dbReference type="AlphaFoldDB" id="A0A143PS02"/>
<evidence type="ECO:0000256" key="5">
    <source>
        <dbReference type="ARBA" id="ARBA00022984"/>
    </source>
</evidence>
<feature type="domain" description="L,D-TPase catalytic" evidence="8">
    <location>
        <begin position="230"/>
        <end position="363"/>
    </location>
</feature>
<dbReference type="InterPro" id="IPR036366">
    <property type="entry name" value="PGBDSf"/>
</dbReference>
<evidence type="ECO:0000256" key="4">
    <source>
        <dbReference type="ARBA" id="ARBA00022960"/>
    </source>
</evidence>
<reference evidence="10" key="2">
    <citation type="submission" date="2016-04" db="EMBL/GenBank/DDBJ databases">
        <title>First Complete Genome Sequence of a Subdivision 6 Acidobacterium.</title>
        <authorList>
            <person name="Huang S."/>
            <person name="Vieira S."/>
            <person name="Bunk B."/>
            <person name="Riedel T."/>
            <person name="Sproeer C."/>
            <person name="Overmann J."/>
        </authorList>
    </citation>
    <scope>NUCLEOTIDE SEQUENCE [LARGE SCALE GENOMIC DNA]</scope>
    <source>
        <strain evidence="10">DSM 100886 HEG_-6_39</strain>
    </source>
</reference>
<dbReference type="Gene3D" id="1.10.101.10">
    <property type="entry name" value="PGBD-like superfamily/PGBD"/>
    <property type="match status" value="1"/>
</dbReference>
<evidence type="ECO:0000256" key="3">
    <source>
        <dbReference type="ARBA" id="ARBA00022679"/>
    </source>
</evidence>
<feature type="active site" description="Proton donor/acceptor" evidence="7">
    <location>
        <position position="323"/>
    </location>
</feature>
<evidence type="ECO:0000313" key="10">
    <source>
        <dbReference type="Proteomes" id="UP000076079"/>
    </source>
</evidence>
<comment type="similarity">
    <text evidence="2">Belongs to the YkuD family.</text>
</comment>
<feature type="active site" description="Nucleophile" evidence="7">
    <location>
        <position position="339"/>
    </location>
</feature>
<dbReference type="InterPro" id="IPR050979">
    <property type="entry name" value="LD-transpeptidase"/>
</dbReference>
<dbReference type="GO" id="GO:0071972">
    <property type="term" value="F:peptidoglycan L,D-transpeptidase activity"/>
    <property type="evidence" value="ECO:0007669"/>
    <property type="project" value="TreeGrafter"/>
</dbReference>
<name>A0A143PS02_LUTPR</name>
<dbReference type="EMBL" id="CP015136">
    <property type="protein sequence ID" value="AMY11395.1"/>
    <property type="molecule type" value="Genomic_DNA"/>
</dbReference>
<dbReference type="GO" id="GO:0008360">
    <property type="term" value="P:regulation of cell shape"/>
    <property type="evidence" value="ECO:0007669"/>
    <property type="project" value="UniProtKB-UniRule"/>
</dbReference>
<dbReference type="InterPro" id="IPR038063">
    <property type="entry name" value="Transpep_catalytic_dom"/>
</dbReference>
<dbReference type="SUPFAM" id="SSF47090">
    <property type="entry name" value="PGBD-like"/>
    <property type="match status" value="1"/>
</dbReference>
<dbReference type="PANTHER" id="PTHR30582:SF30">
    <property type="entry name" value="BLR4375 PROTEIN"/>
    <property type="match status" value="1"/>
</dbReference>
<dbReference type="GO" id="GO:0071555">
    <property type="term" value="P:cell wall organization"/>
    <property type="evidence" value="ECO:0007669"/>
    <property type="project" value="UniProtKB-UniRule"/>
</dbReference>
<dbReference type="GO" id="GO:0005576">
    <property type="term" value="C:extracellular region"/>
    <property type="evidence" value="ECO:0007669"/>
    <property type="project" value="TreeGrafter"/>
</dbReference>
<dbReference type="GO" id="GO:0018104">
    <property type="term" value="P:peptidoglycan-protein cross-linking"/>
    <property type="evidence" value="ECO:0007669"/>
    <property type="project" value="TreeGrafter"/>
</dbReference>
<evidence type="ECO:0000256" key="6">
    <source>
        <dbReference type="ARBA" id="ARBA00023316"/>
    </source>
</evidence>
<keyword evidence="10" id="KW-1185">Reference proteome</keyword>
<proteinExistence type="inferred from homology"/>
<sequence length="364" mass="39234">MSHQRARVQVFKRLEADWYYQSAGHGNDLAPVVNMTRSGPPRFLRCTSTVGLLVATTFLPQSAHGQPAAGTPHQVPAGLAVQVALDRAGFSPGVIDGAPGRTTRAALQRFQEAKGLTPSGAMDDATRQALPADASLVDYTLTAEDLAGPFLDRIPDDMMEKRTLEVLAYTSPAEMLAERFHTTSRLLARLNPRLTWKAGTMMRVPNVEPCVVPATTETRQVNPPEAEGVAEVHVSKAAGALTVKGVDGKVLFSAPVTSGSDHDPLPLGTWKVTAVYLRPVFHYSPDLFWDADPSHAKARLPAGPNNPVGLVWIDLDKEHYGLHGTPEPDRVGVTQSHGCVRLTNWDALRVAALVKTGTPVIFEP</sequence>
<dbReference type="PROSITE" id="PS52029">
    <property type="entry name" value="LD_TPASE"/>
    <property type="match status" value="1"/>
</dbReference>
<keyword evidence="3 9" id="KW-0808">Transferase</keyword>
<keyword evidence="5 7" id="KW-0573">Peptidoglycan synthesis</keyword>
<dbReference type="SUPFAM" id="SSF141523">
    <property type="entry name" value="L,D-transpeptidase catalytic domain-like"/>
    <property type="match status" value="1"/>
</dbReference>
<keyword evidence="6 7" id="KW-0961">Cell wall biogenesis/degradation</keyword>
<protein>
    <submittedName>
        <fullName evidence="9">L,D-transpeptidase YkuD</fullName>
        <ecNumber evidence="9">2.-.-.-</ecNumber>
    </submittedName>
</protein>
<evidence type="ECO:0000256" key="1">
    <source>
        <dbReference type="ARBA" id="ARBA00004752"/>
    </source>
</evidence>
<evidence type="ECO:0000313" key="9">
    <source>
        <dbReference type="EMBL" id="AMY11395.1"/>
    </source>
</evidence>
<dbReference type="GO" id="GO:0016740">
    <property type="term" value="F:transferase activity"/>
    <property type="evidence" value="ECO:0007669"/>
    <property type="project" value="UniProtKB-KW"/>
</dbReference>
<dbReference type="InterPro" id="IPR036365">
    <property type="entry name" value="PGBD-like_sf"/>
</dbReference>
<dbReference type="EC" id="2.-.-.-" evidence="9"/>
<dbReference type="Proteomes" id="UP000076079">
    <property type="component" value="Chromosome"/>
</dbReference>
<dbReference type="Pfam" id="PF01471">
    <property type="entry name" value="PG_binding_1"/>
    <property type="match status" value="1"/>
</dbReference>
<comment type="pathway">
    <text evidence="1 7">Cell wall biogenesis; peptidoglycan biosynthesis.</text>
</comment>
<dbReference type="PANTHER" id="PTHR30582">
    <property type="entry name" value="L,D-TRANSPEPTIDASE"/>
    <property type="match status" value="1"/>
</dbReference>
<keyword evidence="4 7" id="KW-0133">Cell shape</keyword>
<dbReference type="CDD" id="cd16913">
    <property type="entry name" value="YkuD_like"/>
    <property type="match status" value="1"/>
</dbReference>
<evidence type="ECO:0000256" key="2">
    <source>
        <dbReference type="ARBA" id="ARBA00005992"/>
    </source>
</evidence>
<dbReference type="UniPathway" id="UPA00219"/>
<evidence type="ECO:0000256" key="7">
    <source>
        <dbReference type="PROSITE-ProRule" id="PRU01373"/>
    </source>
</evidence>
<reference evidence="9 10" key="1">
    <citation type="journal article" date="2016" name="Genome Announc.">
        <title>First Complete Genome Sequence of a Subdivision 6 Acidobacterium Strain.</title>
        <authorList>
            <person name="Huang S."/>
            <person name="Vieira S."/>
            <person name="Bunk B."/>
            <person name="Riedel T."/>
            <person name="Sproer C."/>
            <person name="Overmann J."/>
        </authorList>
    </citation>
    <scope>NUCLEOTIDE SEQUENCE [LARGE SCALE GENOMIC DNA]</scope>
    <source>
        <strain evidence="10">DSM 100886 HEG_-6_39</strain>
    </source>
</reference>
<accession>A0A143PS02</accession>
<evidence type="ECO:0000259" key="8">
    <source>
        <dbReference type="PROSITE" id="PS52029"/>
    </source>
</evidence>
<organism evidence="9 10">
    <name type="scientific">Luteitalea pratensis</name>
    <dbReference type="NCBI Taxonomy" id="1855912"/>
    <lineage>
        <taxon>Bacteria</taxon>
        <taxon>Pseudomonadati</taxon>
        <taxon>Acidobacteriota</taxon>
        <taxon>Vicinamibacteria</taxon>
        <taxon>Vicinamibacterales</taxon>
        <taxon>Vicinamibacteraceae</taxon>
        <taxon>Luteitalea</taxon>
    </lineage>
</organism>
<dbReference type="InterPro" id="IPR002477">
    <property type="entry name" value="Peptidoglycan-bd-like"/>
</dbReference>
<dbReference type="Pfam" id="PF03734">
    <property type="entry name" value="YkuD"/>
    <property type="match status" value="1"/>
</dbReference>
<gene>
    <name evidence="9" type="primary">ykuD</name>
    <name evidence="9" type="ORF">LuPra_04645</name>
</gene>